<dbReference type="AlphaFoldDB" id="A0A4U5NDL5"/>
<evidence type="ECO:0000313" key="3">
    <source>
        <dbReference type="Proteomes" id="UP000298663"/>
    </source>
</evidence>
<protein>
    <submittedName>
        <fullName evidence="2">Uncharacterized protein</fullName>
    </submittedName>
</protein>
<feature type="compositionally biased region" description="Basic and acidic residues" evidence="1">
    <location>
        <begin position="23"/>
        <end position="34"/>
    </location>
</feature>
<feature type="region of interest" description="Disordered" evidence="1">
    <location>
        <begin position="1"/>
        <end position="66"/>
    </location>
</feature>
<comment type="caution">
    <text evidence="2">The sequence shown here is derived from an EMBL/GenBank/DDBJ whole genome shotgun (WGS) entry which is preliminary data.</text>
</comment>
<accession>A0A4U5NDL5</accession>
<dbReference type="Proteomes" id="UP000298663">
    <property type="component" value="Unassembled WGS sequence"/>
</dbReference>
<evidence type="ECO:0000313" key="2">
    <source>
        <dbReference type="EMBL" id="TKR80710.1"/>
    </source>
</evidence>
<name>A0A4U5NDL5_STECR</name>
<keyword evidence="3" id="KW-1185">Reference proteome</keyword>
<proteinExistence type="predicted"/>
<feature type="compositionally biased region" description="Polar residues" evidence="1">
    <location>
        <begin position="9"/>
        <end position="18"/>
    </location>
</feature>
<reference evidence="2 3" key="1">
    <citation type="journal article" date="2015" name="Genome Biol.">
        <title>Comparative genomics of Steinernema reveals deeply conserved gene regulatory networks.</title>
        <authorList>
            <person name="Dillman A.R."/>
            <person name="Macchietto M."/>
            <person name="Porter C.F."/>
            <person name="Rogers A."/>
            <person name="Williams B."/>
            <person name="Antoshechkin I."/>
            <person name="Lee M.M."/>
            <person name="Goodwin Z."/>
            <person name="Lu X."/>
            <person name="Lewis E.E."/>
            <person name="Goodrich-Blair H."/>
            <person name="Stock S.P."/>
            <person name="Adams B.J."/>
            <person name="Sternberg P.W."/>
            <person name="Mortazavi A."/>
        </authorList>
    </citation>
    <scope>NUCLEOTIDE SEQUENCE [LARGE SCALE GENOMIC DNA]</scope>
    <source>
        <strain evidence="2 3">ALL</strain>
    </source>
</reference>
<gene>
    <name evidence="2" type="ORF">L596_014738</name>
</gene>
<dbReference type="EMBL" id="AZBU02000004">
    <property type="protein sequence ID" value="TKR80710.1"/>
    <property type="molecule type" value="Genomic_DNA"/>
</dbReference>
<reference evidence="2 3" key="2">
    <citation type="journal article" date="2019" name="G3 (Bethesda)">
        <title>Hybrid Assembly of the Genome of the Entomopathogenic Nematode Steinernema carpocapsae Identifies the X-Chromosome.</title>
        <authorList>
            <person name="Serra L."/>
            <person name="Macchietto M."/>
            <person name="Macias-Munoz A."/>
            <person name="McGill C.J."/>
            <person name="Rodriguez I.M."/>
            <person name="Rodriguez B."/>
            <person name="Murad R."/>
            <person name="Mortazavi A."/>
        </authorList>
    </citation>
    <scope>NUCLEOTIDE SEQUENCE [LARGE SCALE GENOMIC DNA]</scope>
    <source>
        <strain evidence="2 3">ALL</strain>
    </source>
</reference>
<sequence>MSRLKETTRSSITCSRNVSKPRLKNEKSVSELKSRWNTSMNWMSTRNEMKNPENVAKPWKPISGRR</sequence>
<organism evidence="2 3">
    <name type="scientific">Steinernema carpocapsae</name>
    <name type="common">Entomopathogenic nematode</name>
    <dbReference type="NCBI Taxonomy" id="34508"/>
    <lineage>
        <taxon>Eukaryota</taxon>
        <taxon>Metazoa</taxon>
        <taxon>Ecdysozoa</taxon>
        <taxon>Nematoda</taxon>
        <taxon>Chromadorea</taxon>
        <taxon>Rhabditida</taxon>
        <taxon>Tylenchina</taxon>
        <taxon>Panagrolaimomorpha</taxon>
        <taxon>Strongyloidoidea</taxon>
        <taxon>Steinernematidae</taxon>
        <taxon>Steinernema</taxon>
    </lineage>
</organism>
<evidence type="ECO:0000256" key="1">
    <source>
        <dbReference type="SAM" id="MobiDB-lite"/>
    </source>
</evidence>
<feature type="compositionally biased region" description="Polar residues" evidence="1">
    <location>
        <begin position="35"/>
        <end position="46"/>
    </location>
</feature>